<dbReference type="GO" id="GO:0008270">
    <property type="term" value="F:zinc ion binding"/>
    <property type="evidence" value="ECO:0007669"/>
    <property type="project" value="UniProtKB-KW"/>
</dbReference>
<evidence type="ECO:0000259" key="5">
    <source>
        <dbReference type="Pfam" id="PF02892"/>
    </source>
</evidence>
<evidence type="ECO:0000313" key="7">
    <source>
        <dbReference type="EMBL" id="KAF2270554.1"/>
    </source>
</evidence>
<evidence type="ECO:0008006" key="9">
    <source>
        <dbReference type="Google" id="ProtNLM"/>
    </source>
</evidence>
<feature type="region of interest" description="Disordered" evidence="4">
    <location>
        <begin position="487"/>
        <end position="513"/>
    </location>
</feature>
<feature type="compositionally biased region" description="Low complexity" evidence="4">
    <location>
        <begin position="216"/>
        <end position="240"/>
    </location>
</feature>
<gene>
    <name evidence="7" type="ORF">CC78DRAFT_528309</name>
</gene>
<feature type="compositionally biased region" description="Low complexity" evidence="4">
    <location>
        <begin position="182"/>
        <end position="203"/>
    </location>
</feature>
<dbReference type="InterPro" id="IPR057218">
    <property type="entry name" value="DUF7896"/>
</dbReference>
<feature type="region of interest" description="Disordered" evidence="4">
    <location>
        <begin position="540"/>
        <end position="567"/>
    </location>
</feature>
<dbReference type="GO" id="GO:0003677">
    <property type="term" value="F:DNA binding"/>
    <property type="evidence" value="ECO:0007669"/>
    <property type="project" value="InterPro"/>
</dbReference>
<feature type="domain" description="DUF7896" evidence="6">
    <location>
        <begin position="447"/>
        <end position="526"/>
    </location>
</feature>
<organism evidence="7 8">
    <name type="scientific">Lojkania enalia</name>
    <dbReference type="NCBI Taxonomy" id="147567"/>
    <lineage>
        <taxon>Eukaryota</taxon>
        <taxon>Fungi</taxon>
        <taxon>Dikarya</taxon>
        <taxon>Ascomycota</taxon>
        <taxon>Pezizomycotina</taxon>
        <taxon>Dothideomycetes</taxon>
        <taxon>Pleosporomycetidae</taxon>
        <taxon>Pleosporales</taxon>
        <taxon>Pleosporales incertae sedis</taxon>
        <taxon>Lojkania</taxon>
    </lineage>
</organism>
<evidence type="ECO:0000256" key="2">
    <source>
        <dbReference type="ARBA" id="ARBA00022771"/>
    </source>
</evidence>
<protein>
    <recommendedName>
        <fullName evidence="9">Key lime pathogenicity protein</fullName>
    </recommendedName>
</protein>
<dbReference type="EMBL" id="ML986579">
    <property type="protein sequence ID" value="KAF2270554.1"/>
    <property type="molecule type" value="Genomic_DNA"/>
</dbReference>
<evidence type="ECO:0000259" key="6">
    <source>
        <dbReference type="Pfam" id="PF25438"/>
    </source>
</evidence>
<accession>A0A9P4NC78</accession>
<sequence>MAAVSATTDTTFLQLLQQARQDFWSRNPGLSEQQRQELWQQYLNLNNNSSDGYANSGLAQAPRHVPRMLSYAHPSMSHAPDPNCMGRVRSAPASVALARSISTQAAIQNSDAGFLNQRSVSAYSAWQTPSEEMLQNYTLSPSGSVAEQNPPNTLDDSAFVGNDINDITEYTLDEWVNTHVKPSSSSPFPLPNNQNPNRLLTPLTQSSQWSQSLDGSVSPSTPSTTVLPTPTLSSSDMSRDSSFNTQLYDSLSMLRVGSDFPNVFPYIPEDVTVSLSSSSSKTISACADTSNFLSLTGSPSEVFLSPAHVPSSASALTPSSERQLNSAEDMQRSHSLSSESSTSNSAVSLGSRQWRREREINALASRKIAPKAVERKDETPSPPSRDSMVRIQSQDGSSKNVGVITKAPYVRPQHPKIKCPHCDKQKSGFRGTHELERHIARAHATVRKAFICIDASKDKKFLANCKHCRNRKQYGAYYNAAAHLRRAHFHPRKRGRKGKNDEKRGGSGGGDHPAMDYLRQYWIQEIEVKNEPLTQKISESAAGVDEDDDDSFDLNDFNESSLPSMPPNDTTSILDFNQFFEAGTTVFDSMEQYGSYNDPNNFEFDDQYMV</sequence>
<keyword evidence="2" id="KW-0863">Zinc-finger</keyword>
<keyword evidence="8" id="KW-1185">Reference proteome</keyword>
<dbReference type="OrthoDB" id="5377599at2759"/>
<dbReference type="AlphaFoldDB" id="A0A9P4NC78"/>
<feature type="domain" description="BED-type" evidence="5">
    <location>
        <begin position="414"/>
        <end position="443"/>
    </location>
</feature>
<dbReference type="Pfam" id="PF02892">
    <property type="entry name" value="zf-BED"/>
    <property type="match status" value="1"/>
</dbReference>
<dbReference type="PANTHER" id="PTHR42031">
    <property type="entry name" value="KEY LIME PATHOGENICITY PROTEIN"/>
    <property type="match status" value="1"/>
</dbReference>
<reference evidence="8" key="1">
    <citation type="journal article" date="2020" name="Stud. Mycol.">
        <title>101 Dothideomycetes genomes: A test case for predicting lifestyles and emergence of pathogens.</title>
        <authorList>
            <person name="Haridas S."/>
            <person name="Albert R."/>
            <person name="Binder M."/>
            <person name="Bloem J."/>
            <person name="LaButti K."/>
            <person name="Salamov A."/>
            <person name="Andreopoulos B."/>
            <person name="Baker S."/>
            <person name="Barry K."/>
            <person name="Bills G."/>
            <person name="Bluhm B."/>
            <person name="Cannon C."/>
            <person name="Castanera R."/>
            <person name="Culley D."/>
            <person name="Daum C."/>
            <person name="Ezra D."/>
            <person name="Gonzalez J."/>
            <person name="Henrissat B."/>
            <person name="Kuo A."/>
            <person name="Liang C."/>
            <person name="Lipzen A."/>
            <person name="Lutzoni F."/>
            <person name="Magnuson J."/>
            <person name="Mondo S."/>
            <person name="Nolan M."/>
            <person name="Ohm R."/>
            <person name="Pangilinan J."/>
            <person name="Park H.-J."/>
            <person name="Ramirez L."/>
            <person name="Alfaro M."/>
            <person name="Sun H."/>
            <person name="Tritt A."/>
            <person name="Yoshinaga Y."/>
            <person name="Zwiers L.-H."/>
            <person name="Turgeon B."/>
            <person name="Goodwin S."/>
            <person name="Spatafora J."/>
            <person name="Crous P."/>
            <person name="Grigoriev I."/>
        </authorList>
    </citation>
    <scope>NUCLEOTIDE SEQUENCE [LARGE SCALE GENOMIC DNA]</scope>
    <source>
        <strain evidence="8">CBS 304.66</strain>
    </source>
</reference>
<evidence type="ECO:0000313" key="8">
    <source>
        <dbReference type="Proteomes" id="UP000800093"/>
    </source>
</evidence>
<feature type="region of interest" description="Disordered" evidence="4">
    <location>
        <begin position="181"/>
        <end position="240"/>
    </location>
</feature>
<keyword evidence="3" id="KW-0862">Zinc</keyword>
<feature type="compositionally biased region" description="Basic residues" evidence="4">
    <location>
        <begin position="487"/>
        <end position="497"/>
    </location>
</feature>
<proteinExistence type="predicted"/>
<feature type="compositionally biased region" description="Polar residues" evidence="4">
    <location>
        <begin position="311"/>
        <end position="328"/>
    </location>
</feature>
<feature type="compositionally biased region" description="Polar residues" evidence="4">
    <location>
        <begin position="204"/>
        <end position="215"/>
    </location>
</feature>
<dbReference type="PANTHER" id="PTHR42031:SF1">
    <property type="entry name" value="KEY LIME PATHOGENICITY PROTEIN"/>
    <property type="match status" value="1"/>
</dbReference>
<dbReference type="InterPro" id="IPR003656">
    <property type="entry name" value="Znf_BED"/>
</dbReference>
<dbReference type="Proteomes" id="UP000800093">
    <property type="component" value="Unassembled WGS sequence"/>
</dbReference>
<feature type="compositionally biased region" description="Acidic residues" evidence="4">
    <location>
        <begin position="544"/>
        <end position="553"/>
    </location>
</feature>
<name>A0A9P4NC78_9PLEO</name>
<feature type="region of interest" description="Disordered" evidence="4">
    <location>
        <begin position="310"/>
        <end position="398"/>
    </location>
</feature>
<evidence type="ECO:0000256" key="1">
    <source>
        <dbReference type="ARBA" id="ARBA00022723"/>
    </source>
</evidence>
<evidence type="ECO:0000256" key="4">
    <source>
        <dbReference type="SAM" id="MobiDB-lite"/>
    </source>
</evidence>
<evidence type="ECO:0000256" key="3">
    <source>
        <dbReference type="ARBA" id="ARBA00022833"/>
    </source>
</evidence>
<comment type="caution">
    <text evidence="7">The sequence shown here is derived from an EMBL/GenBank/DDBJ whole genome shotgun (WGS) entry which is preliminary data.</text>
</comment>
<keyword evidence="1" id="KW-0479">Metal-binding</keyword>
<feature type="compositionally biased region" description="Low complexity" evidence="4">
    <location>
        <begin position="333"/>
        <end position="348"/>
    </location>
</feature>
<dbReference type="Pfam" id="PF25438">
    <property type="entry name" value="DUF7896"/>
    <property type="match status" value="1"/>
</dbReference>